<dbReference type="PROSITE" id="PS50206">
    <property type="entry name" value="RHODANESE_3"/>
    <property type="match status" value="1"/>
</dbReference>
<protein>
    <submittedName>
        <fullName evidence="6">ArsR family transcriptional regulator</fullName>
    </submittedName>
</protein>
<evidence type="ECO:0000313" key="6">
    <source>
        <dbReference type="EMBL" id="RBP21270.1"/>
    </source>
</evidence>
<accession>A0ABX9GBX4</accession>
<dbReference type="CDD" id="cd00158">
    <property type="entry name" value="RHOD"/>
    <property type="match status" value="1"/>
</dbReference>
<feature type="domain" description="Rhodanese" evidence="4">
    <location>
        <begin position="134"/>
        <end position="223"/>
    </location>
</feature>
<feature type="domain" description="HTH arsR-type" evidence="5">
    <location>
        <begin position="10"/>
        <end position="104"/>
    </location>
</feature>
<keyword evidence="3" id="KW-0804">Transcription</keyword>
<dbReference type="InterPro" id="IPR001845">
    <property type="entry name" value="HTH_ArsR_DNA-bd_dom"/>
</dbReference>
<evidence type="ECO:0000259" key="5">
    <source>
        <dbReference type="PROSITE" id="PS50987"/>
    </source>
</evidence>
<comment type="caution">
    <text evidence="6">The sequence shown here is derived from an EMBL/GenBank/DDBJ whole genome shotgun (WGS) entry which is preliminary data.</text>
</comment>
<dbReference type="Pfam" id="PF01022">
    <property type="entry name" value="HTH_5"/>
    <property type="match status" value="1"/>
</dbReference>
<evidence type="ECO:0000256" key="3">
    <source>
        <dbReference type="ARBA" id="ARBA00023163"/>
    </source>
</evidence>
<dbReference type="NCBIfam" id="NF033788">
    <property type="entry name" value="HTH_metalloreg"/>
    <property type="match status" value="1"/>
</dbReference>
<dbReference type="SMART" id="SM00418">
    <property type="entry name" value="HTH_ARSR"/>
    <property type="match status" value="1"/>
</dbReference>
<dbReference type="InterPro" id="IPR001307">
    <property type="entry name" value="Thiosulphate_STrfase_CS"/>
</dbReference>
<dbReference type="PROSITE" id="PS50987">
    <property type="entry name" value="HTH_ARSR_2"/>
    <property type="match status" value="1"/>
</dbReference>
<reference evidence="6 7" key="1">
    <citation type="submission" date="2018-06" db="EMBL/GenBank/DDBJ databases">
        <title>Genomic Encyclopedia of Type Strains, Phase III (KMG-III): the genomes of soil and plant-associated and newly described type strains.</title>
        <authorList>
            <person name="Whitman W."/>
        </authorList>
    </citation>
    <scope>NUCLEOTIDE SEQUENCE [LARGE SCALE GENOMIC DNA]</scope>
    <source>
        <strain evidence="6 7">CECT 7342</strain>
    </source>
</reference>
<dbReference type="PRINTS" id="PR00778">
    <property type="entry name" value="HTHARSR"/>
</dbReference>
<dbReference type="PANTHER" id="PTHR43132">
    <property type="entry name" value="ARSENICAL RESISTANCE OPERON REPRESSOR ARSR-RELATED"/>
    <property type="match status" value="1"/>
</dbReference>
<dbReference type="SUPFAM" id="SSF46785">
    <property type="entry name" value="Winged helix' DNA-binding domain"/>
    <property type="match status" value="1"/>
</dbReference>
<dbReference type="EMBL" id="QNRM01000003">
    <property type="protein sequence ID" value="RBP21270.1"/>
    <property type="molecule type" value="Genomic_DNA"/>
</dbReference>
<dbReference type="Pfam" id="PF00581">
    <property type="entry name" value="Rhodanese"/>
    <property type="match status" value="1"/>
</dbReference>
<dbReference type="InterPro" id="IPR011991">
    <property type="entry name" value="ArsR-like_HTH"/>
</dbReference>
<dbReference type="PANTHER" id="PTHR43132:SF8">
    <property type="entry name" value="HTH-TYPE TRANSCRIPTIONAL REGULATOR KMTR"/>
    <property type="match status" value="1"/>
</dbReference>
<evidence type="ECO:0000313" key="7">
    <source>
        <dbReference type="Proteomes" id="UP000252124"/>
    </source>
</evidence>
<dbReference type="InterPro" id="IPR036388">
    <property type="entry name" value="WH-like_DNA-bd_sf"/>
</dbReference>
<dbReference type="Proteomes" id="UP000252124">
    <property type="component" value="Unassembled WGS sequence"/>
</dbReference>
<dbReference type="InterPro" id="IPR036873">
    <property type="entry name" value="Rhodanese-like_dom_sf"/>
</dbReference>
<gene>
    <name evidence="6" type="ORF">DFP87_103518</name>
</gene>
<keyword evidence="7" id="KW-1185">Reference proteome</keyword>
<keyword evidence="1" id="KW-0805">Transcription regulation</keyword>
<dbReference type="InterPro" id="IPR051011">
    <property type="entry name" value="Metal_resp_trans_reg"/>
</dbReference>
<dbReference type="Gene3D" id="3.40.250.10">
    <property type="entry name" value="Rhodanese-like domain"/>
    <property type="match status" value="1"/>
</dbReference>
<name>A0ABX9GBX4_9BURK</name>
<evidence type="ECO:0000256" key="1">
    <source>
        <dbReference type="ARBA" id="ARBA00023015"/>
    </source>
</evidence>
<dbReference type="InterPro" id="IPR001763">
    <property type="entry name" value="Rhodanese-like_dom"/>
</dbReference>
<dbReference type="SUPFAM" id="SSF52821">
    <property type="entry name" value="Rhodanese/Cell cycle control phosphatase"/>
    <property type="match status" value="1"/>
</dbReference>
<keyword evidence="2" id="KW-0238">DNA-binding</keyword>
<sequence>MSMNPPDSPQPSQRFDALAEIAKTLGQAHRLALLEHIAQGERAVERLAELTGLSVANTSQHLQHLRRAGFVQTRRDGKRVLYRLGAGPIAPLLAALRGYAEHQHAEIREVIADSIHQRDRLDGISIEELLGMLDSGGVVLLDVRPSEEFAQGHLPGAINIPTEDLERRLADLPAGADVVAYCRGPYCVLSTDAVAALRAHGVAARRLDAGFPEWKAAGLQVEAAPA</sequence>
<dbReference type="CDD" id="cd00090">
    <property type="entry name" value="HTH_ARSR"/>
    <property type="match status" value="1"/>
</dbReference>
<dbReference type="Gene3D" id="1.10.10.10">
    <property type="entry name" value="Winged helix-like DNA-binding domain superfamily/Winged helix DNA-binding domain"/>
    <property type="match status" value="1"/>
</dbReference>
<dbReference type="InterPro" id="IPR036390">
    <property type="entry name" value="WH_DNA-bd_sf"/>
</dbReference>
<dbReference type="SMART" id="SM00450">
    <property type="entry name" value="RHOD"/>
    <property type="match status" value="1"/>
</dbReference>
<organism evidence="6 7">
    <name type="scientific">Achromobacter marplatensis</name>
    <dbReference type="NCBI Taxonomy" id="470868"/>
    <lineage>
        <taxon>Bacteria</taxon>
        <taxon>Pseudomonadati</taxon>
        <taxon>Pseudomonadota</taxon>
        <taxon>Betaproteobacteria</taxon>
        <taxon>Burkholderiales</taxon>
        <taxon>Alcaligenaceae</taxon>
        <taxon>Achromobacter</taxon>
    </lineage>
</organism>
<proteinExistence type="predicted"/>
<dbReference type="PROSITE" id="PS00380">
    <property type="entry name" value="RHODANESE_1"/>
    <property type="match status" value="1"/>
</dbReference>
<evidence type="ECO:0000256" key="2">
    <source>
        <dbReference type="ARBA" id="ARBA00023125"/>
    </source>
</evidence>
<evidence type="ECO:0000259" key="4">
    <source>
        <dbReference type="PROSITE" id="PS50206"/>
    </source>
</evidence>